<feature type="domain" description="Apple" evidence="1">
    <location>
        <begin position="45"/>
        <end position="74"/>
    </location>
</feature>
<organism evidence="2 3">
    <name type="scientific">Adineta ricciae</name>
    <name type="common">Rotifer</name>
    <dbReference type="NCBI Taxonomy" id="249248"/>
    <lineage>
        <taxon>Eukaryota</taxon>
        <taxon>Metazoa</taxon>
        <taxon>Spiralia</taxon>
        <taxon>Gnathifera</taxon>
        <taxon>Rotifera</taxon>
        <taxon>Eurotatoria</taxon>
        <taxon>Bdelloidea</taxon>
        <taxon>Adinetida</taxon>
        <taxon>Adinetidae</taxon>
        <taxon>Adineta</taxon>
    </lineage>
</organism>
<evidence type="ECO:0000313" key="3">
    <source>
        <dbReference type="Proteomes" id="UP000663828"/>
    </source>
</evidence>
<proteinExistence type="predicted"/>
<protein>
    <recommendedName>
        <fullName evidence="1">Apple domain-containing protein</fullName>
    </recommendedName>
</protein>
<keyword evidence="3" id="KW-1185">Reference proteome</keyword>
<evidence type="ECO:0000313" key="2">
    <source>
        <dbReference type="EMBL" id="CAF0916040.1"/>
    </source>
</evidence>
<accession>A0A814AKM8</accession>
<dbReference type="EMBL" id="CAJNOR010000442">
    <property type="protein sequence ID" value="CAF0916040.1"/>
    <property type="molecule type" value="Genomic_DNA"/>
</dbReference>
<name>A0A814AKM8_ADIRI</name>
<comment type="caution">
    <text evidence="2">The sequence shown here is derived from an EMBL/GenBank/DDBJ whole genome shotgun (WGS) entry which is preliminary data.</text>
</comment>
<dbReference type="Proteomes" id="UP000663828">
    <property type="component" value="Unassembled WGS sequence"/>
</dbReference>
<reference evidence="2" key="1">
    <citation type="submission" date="2021-02" db="EMBL/GenBank/DDBJ databases">
        <authorList>
            <person name="Nowell W R."/>
        </authorList>
    </citation>
    <scope>NUCLEOTIDE SEQUENCE</scope>
</reference>
<evidence type="ECO:0000259" key="1">
    <source>
        <dbReference type="Pfam" id="PF00024"/>
    </source>
</evidence>
<dbReference type="Pfam" id="PF00024">
    <property type="entry name" value="PAN_1"/>
    <property type="match status" value="1"/>
</dbReference>
<sequence>MIIIQSTEENMRSMKMFVSMNSKFQCANTTCLPFIIIIPPNVLGCQVACLMRSQCKAATFYRSIMICQLFNDIIDLNGNMLIDTDATSMSVISGTRFPSG</sequence>
<gene>
    <name evidence="2" type="ORF">XAT740_LOCUS8785</name>
</gene>
<dbReference type="AlphaFoldDB" id="A0A814AKM8"/>
<dbReference type="InterPro" id="IPR003609">
    <property type="entry name" value="Pan_app"/>
</dbReference>